<evidence type="ECO:0000256" key="1">
    <source>
        <dbReference type="ARBA" id="ARBA00022448"/>
    </source>
</evidence>
<evidence type="ECO:0000313" key="7">
    <source>
        <dbReference type="Proteomes" id="UP000093391"/>
    </source>
</evidence>
<dbReference type="EMBL" id="CP016895">
    <property type="protein sequence ID" value="AOA58613.1"/>
    <property type="molecule type" value="Genomic_DNA"/>
</dbReference>
<evidence type="ECO:0000256" key="4">
    <source>
        <dbReference type="ARBA" id="ARBA00023284"/>
    </source>
</evidence>
<dbReference type="InterPro" id="IPR013766">
    <property type="entry name" value="Thioredoxin_domain"/>
</dbReference>
<keyword evidence="7" id="KW-1185">Reference proteome</keyword>
<keyword evidence="3" id="KW-1015">Disulfide bond</keyword>
<dbReference type="GO" id="GO:0005829">
    <property type="term" value="C:cytosol"/>
    <property type="evidence" value="ECO:0007669"/>
    <property type="project" value="TreeGrafter"/>
</dbReference>
<dbReference type="PROSITE" id="PS51352">
    <property type="entry name" value="THIOREDOXIN_2"/>
    <property type="match status" value="1"/>
</dbReference>
<protein>
    <recommendedName>
        <fullName evidence="5">Thioredoxin domain-containing protein</fullName>
    </recommendedName>
</protein>
<dbReference type="InterPro" id="IPR017937">
    <property type="entry name" value="Thioredoxin_CS"/>
</dbReference>
<organism evidence="6 7">
    <name type="scientific">Acinetobacter larvae</name>
    <dbReference type="NCBI Taxonomy" id="1789224"/>
    <lineage>
        <taxon>Bacteria</taxon>
        <taxon>Pseudomonadati</taxon>
        <taxon>Pseudomonadota</taxon>
        <taxon>Gammaproteobacteria</taxon>
        <taxon>Moraxellales</taxon>
        <taxon>Moraxellaceae</taxon>
        <taxon>Acinetobacter</taxon>
    </lineage>
</organism>
<proteinExistence type="predicted"/>
<dbReference type="Proteomes" id="UP000093391">
    <property type="component" value="Chromosome"/>
</dbReference>
<evidence type="ECO:0000256" key="2">
    <source>
        <dbReference type="ARBA" id="ARBA00022982"/>
    </source>
</evidence>
<evidence type="ECO:0000313" key="6">
    <source>
        <dbReference type="EMBL" id="AOA58613.1"/>
    </source>
</evidence>
<dbReference type="STRING" id="1789224.BFG52_09790"/>
<accession>A0A1B2M0R9</accession>
<evidence type="ECO:0000256" key="3">
    <source>
        <dbReference type="ARBA" id="ARBA00023157"/>
    </source>
</evidence>
<evidence type="ECO:0000259" key="5">
    <source>
        <dbReference type="PROSITE" id="PS51352"/>
    </source>
</evidence>
<keyword evidence="4" id="KW-0676">Redox-active center</keyword>
<dbReference type="PANTHER" id="PTHR45663:SF11">
    <property type="entry name" value="GEO12009P1"/>
    <property type="match status" value="1"/>
</dbReference>
<gene>
    <name evidence="6" type="ORF">BFG52_09790</name>
</gene>
<sequence>MPIISRDEKSFQLEDLPQGQLVLLDIWATWCPPCVKLSPIITQIAEHYAQQLTVIKVDVSREDTRIPRAWYSLFHSITFLPTLLLIKDKQVLLRFGQHGVFQGDHEPSYDSLASFPQKEDEIELSFEKIQQLIQPFMTATTAE</sequence>
<dbReference type="KEGG" id="ala:BFG52_09790"/>
<dbReference type="SUPFAM" id="SSF52833">
    <property type="entry name" value="Thioredoxin-like"/>
    <property type="match status" value="1"/>
</dbReference>
<feature type="domain" description="Thioredoxin" evidence="5">
    <location>
        <begin position="1"/>
        <end position="121"/>
    </location>
</feature>
<dbReference type="PANTHER" id="PTHR45663">
    <property type="entry name" value="GEO12009P1"/>
    <property type="match status" value="1"/>
</dbReference>
<name>A0A1B2M0R9_9GAMM</name>
<dbReference type="CDD" id="cd02947">
    <property type="entry name" value="TRX_family"/>
    <property type="match status" value="1"/>
</dbReference>
<reference evidence="6 7" key="1">
    <citation type="submission" date="2016-08" db="EMBL/GenBank/DDBJ databases">
        <authorList>
            <person name="Seilhamer J.J."/>
        </authorList>
    </citation>
    <scope>NUCLEOTIDE SEQUENCE [LARGE SCALE GENOMIC DNA]</scope>
    <source>
        <strain evidence="6 7">BRTC-1</strain>
    </source>
</reference>
<keyword evidence="2" id="KW-0249">Electron transport</keyword>
<dbReference type="RefSeq" id="WP_067555382.1">
    <property type="nucleotide sequence ID" value="NZ_CP016895.1"/>
</dbReference>
<dbReference type="Gene3D" id="3.40.30.10">
    <property type="entry name" value="Glutaredoxin"/>
    <property type="match status" value="1"/>
</dbReference>
<dbReference type="GO" id="GO:0015035">
    <property type="term" value="F:protein-disulfide reductase activity"/>
    <property type="evidence" value="ECO:0007669"/>
    <property type="project" value="TreeGrafter"/>
</dbReference>
<keyword evidence="1" id="KW-0813">Transport</keyword>
<dbReference type="OrthoDB" id="9790390at2"/>
<dbReference type="Pfam" id="PF00085">
    <property type="entry name" value="Thioredoxin"/>
    <property type="match status" value="1"/>
</dbReference>
<dbReference type="AlphaFoldDB" id="A0A1B2M0R9"/>
<dbReference type="InterPro" id="IPR036249">
    <property type="entry name" value="Thioredoxin-like_sf"/>
</dbReference>
<dbReference type="PROSITE" id="PS00194">
    <property type="entry name" value="THIOREDOXIN_1"/>
    <property type="match status" value="1"/>
</dbReference>
<dbReference type="GO" id="GO:0045454">
    <property type="term" value="P:cell redox homeostasis"/>
    <property type="evidence" value="ECO:0007669"/>
    <property type="project" value="TreeGrafter"/>
</dbReference>